<dbReference type="RefSeq" id="WP_170035756.1">
    <property type="nucleotide sequence ID" value="NZ_JABDTL010000001.1"/>
</dbReference>
<sequence length="265" mass="28141">MGPKVLILDWSGVSNCSAEGLALFGVVTRRLAEHAVRIIIIEPEFTDTRSAVNGSRILDGCGGLEWVPSTASKRSILHCCAQAAAFSGSANESVDNFCDGLSDTLKAHAAPRRATLAMMGTAIELLHNVLSHAGSSHAAAAAFVLPRRRPAVLQVGIADDGIGIPAAVLRHPRHAWLTWFSDAGVTRAVIREQLSGRKTTEGETDSGGGGMARVIKKLLEETSSEVTLRSGSALIRLSSTDPESYKVHRLTYGAGTQVRIELRLP</sequence>
<dbReference type="SUPFAM" id="SSF55874">
    <property type="entry name" value="ATPase domain of HSP90 chaperone/DNA topoisomerase II/histidine kinase"/>
    <property type="match status" value="1"/>
</dbReference>
<reference evidence="1 2" key="1">
    <citation type="submission" date="2020-08" db="EMBL/GenBank/DDBJ databases">
        <title>Genomic Encyclopedia of Type Strains, Phase IV (KMG-IV): sequencing the most valuable type-strain genomes for metagenomic binning, comparative biology and taxonomic classification.</title>
        <authorList>
            <person name="Goeker M."/>
        </authorList>
    </citation>
    <scope>NUCLEOTIDE SEQUENCE [LARGE SCALE GENOMIC DNA]</scope>
    <source>
        <strain evidence="1 2">DSM 29007</strain>
    </source>
</reference>
<dbReference type="EMBL" id="JACHIA010000004">
    <property type="protein sequence ID" value="MBB6070370.1"/>
    <property type="molecule type" value="Genomic_DNA"/>
</dbReference>
<organism evidence="1 2">
    <name type="scientific">Longimicrobium terrae</name>
    <dbReference type="NCBI Taxonomy" id="1639882"/>
    <lineage>
        <taxon>Bacteria</taxon>
        <taxon>Pseudomonadati</taxon>
        <taxon>Gemmatimonadota</taxon>
        <taxon>Longimicrobiia</taxon>
        <taxon>Longimicrobiales</taxon>
        <taxon>Longimicrobiaceae</taxon>
        <taxon>Longimicrobium</taxon>
    </lineage>
</organism>
<evidence type="ECO:0008006" key="3">
    <source>
        <dbReference type="Google" id="ProtNLM"/>
    </source>
</evidence>
<proteinExistence type="predicted"/>
<dbReference type="InterPro" id="IPR036890">
    <property type="entry name" value="HATPase_C_sf"/>
</dbReference>
<keyword evidence="2" id="KW-1185">Reference proteome</keyword>
<name>A0A841GST1_9BACT</name>
<gene>
    <name evidence="1" type="ORF">HNQ61_001989</name>
</gene>
<dbReference type="Proteomes" id="UP000582837">
    <property type="component" value="Unassembled WGS sequence"/>
</dbReference>
<evidence type="ECO:0000313" key="1">
    <source>
        <dbReference type="EMBL" id="MBB6070370.1"/>
    </source>
</evidence>
<dbReference type="AlphaFoldDB" id="A0A841GST1"/>
<dbReference type="Gene3D" id="3.30.565.10">
    <property type="entry name" value="Histidine kinase-like ATPase, C-terminal domain"/>
    <property type="match status" value="1"/>
</dbReference>
<evidence type="ECO:0000313" key="2">
    <source>
        <dbReference type="Proteomes" id="UP000582837"/>
    </source>
</evidence>
<protein>
    <recommendedName>
        <fullName evidence="3">Histidine kinase/HSP90-like ATPase domain-containing protein</fullName>
    </recommendedName>
</protein>
<accession>A0A841GST1</accession>
<comment type="caution">
    <text evidence="1">The sequence shown here is derived from an EMBL/GenBank/DDBJ whole genome shotgun (WGS) entry which is preliminary data.</text>
</comment>